<dbReference type="SUPFAM" id="SSF51206">
    <property type="entry name" value="cAMP-binding domain-like"/>
    <property type="match status" value="1"/>
</dbReference>
<dbReference type="SMART" id="SM00100">
    <property type="entry name" value="cNMP"/>
    <property type="match status" value="1"/>
</dbReference>
<dbReference type="InterPro" id="IPR019302">
    <property type="entry name" value="CAP12/PCTIR_TIR_dom"/>
</dbReference>
<dbReference type="Pfam" id="PF00027">
    <property type="entry name" value="cNMP_binding"/>
    <property type="match status" value="1"/>
</dbReference>
<feature type="domain" description="Cyclic nucleotide-binding" evidence="1">
    <location>
        <begin position="34"/>
        <end position="138"/>
    </location>
</feature>
<organism evidence="2 3">
    <name type="scientific">Brevundimonas mediterranea</name>
    <dbReference type="NCBI Taxonomy" id="74329"/>
    <lineage>
        <taxon>Bacteria</taxon>
        <taxon>Pseudomonadati</taxon>
        <taxon>Pseudomonadota</taxon>
        <taxon>Alphaproteobacteria</taxon>
        <taxon>Caulobacterales</taxon>
        <taxon>Caulobacteraceae</taxon>
        <taxon>Brevundimonas</taxon>
    </lineage>
</organism>
<evidence type="ECO:0000259" key="1">
    <source>
        <dbReference type="PROSITE" id="PS50042"/>
    </source>
</evidence>
<dbReference type="InterPro" id="IPR000595">
    <property type="entry name" value="cNMP-bd_dom"/>
</dbReference>
<protein>
    <recommendedName>
        <fullName evidence="1">Cyclic nucleotide-binding domain-containing protein</fullName>
    </recommendedName>
</protein>
<proteinExistence type="predicted"/>
<dbReference type="Proteomes" id="UP000289220">
    <property type="component" value="Unassembled WGS sequence"/>
</dbReference>
<evidence type="ECO:0000313" key="2">
    <source>
        <dbReference type="EMBL" id="VDC50556.1"/>
    </source>
</evidence>
<dbReference type="RefSeq" id="WP_154726280.1">
    <property type="nucleotide sequence ID" value="NZ_UXHF01000040.1"/>
</dbReference>
<name>A0A7Z8Y424_9CAUL</name>
<dbReference type="Pfam" id="PF10137">
    <property type="entry name" value="CAP12-PCTIR_TIR"/>
    <property type="match status" value="1"/>
</dbReference>
<dbReference type="AlphaFoldDB" id="A0A7Z8Y424"/>
<dbReference type="GO" id="GO:0050135">
    <property type="term" value="F:NADP+ nucleosidase activity"/>
    <property type="evidence" value="ECO:0007669"/>
    <property type="project" value="InterPro"/>
</dbReference>
<dbReference type="InterPro" id="IPR014710">
    <property type="entry name" value="RmlC-like_jellyroll"/>
</dbReference>
<dbReference type="Gene3D" id="2.60.120.10">
    <property type="entry name" value="Jelly Rolls"/>
    <property type="match status" value="1"/>
</dbReference>
<dbReference type="EMBL" id="UXHF01000040">
    <property type="protein sequence ID" value="VDC50556.1"/>
    <property type="molecule type" value="Genomic_DNA"/>
</dbReference>
<evidence type="ECO:0000313" key="3">
    <source>
        <dbReference type="Proteomes" id="UP000289220"/>
    </source>
</evidence>
<dbReference type="CDD" id="cd00038">
    <property type="entry name" value="CAP_ED"/>
    <property type="match status" value="1"/>
</dbReference>
<accession>A0A7Z8Y424</accession>
<dbReference type="PROSITE" id="PS50042">
    <property type="entry name" value="CNMP_BINDING_3"/>
    <property type="match status" value="1"/>
</dbReference>
<sequence>MRERYEGDAGERLRIEAALDSKLVKGDAALAQAIADRAGLRAFAKGEALIEQRADDNHVYILISGSCDVIVNGKVVNRRGPGDHVGEMAAVQPSQLRSATILPTEPVLAFELPEPMFAELAAGHPTIYRTIARELARRLLQRNAVTGVPRKKIRVFVISSKEAIPIARAVQSAFEYDDLIVTVWPDGVFKVANYTLQSLEDEIDNSDFAIAIAHPDDQVESREAQWPQPRDNVIFELGLFMGRLGRRRAILMEPREEKVKLPSDLAGVTTIPYRFDPNSDTEALLAPACTKLRKHILELGLAVG</sequence>
<comment type="caution">
    <text evidence="2">The sequence shown here is derived from an EMBL/GenBank/DDBJ whole genome shotgun (WGS) entry which is preliminary data.</text>
</comment>
<keyword evidence="3" id="KW-1185">Reference proteome</keyword>
<dbReference type="InterPro" id="IPR018490">
    <property type="entry name" value="cNMP-bd_dom_sf"/>
</dbReference>
<reference evidence="2 3" key="1">
    <citation type="submission" date="2018-11" db="EMBL/GenBank/DDBJ databases">
        <authorList>
            <person name="Peiro R."/>
            <person name="Begona"/>
            <person name="Cbmso G."/>
            <person name="Lopez M."/>
            <person name="Gonzalez S."/>
            <person name="Sacristan E."/>
            <person name="Castillo E."/>
        </authorList>
    </citation>
    <scope>NUCLEOTIDE SEQUENCE [LARGE SCALE GENOMIC DNA]</scope>
    <source>
        <strain evidence="2">Brev_genome</strain>
    </source>
</reference>
<gene>
    <name evidence="2" type="ORF">BREV_BREV_02044</name>
</gene>